<sequence length="136" mass="15743">MSEFENNKSNNQVESTEDLCTESIFQGPSEFKTTATVGPPFFIIEKEKQVNITDFLHILLSSFKDLTAIPTSSCEKAYPPLLRKAFSRDEIRRIKKQSEVFSQNKDLSIEELKKKISMIPDFSSKYDYLLKEDDFK</sequence>
<evidence type="ECO:0000313" key="2">
    <source>
        <dbReference type="Proteomes" id="UP001470230"/>
    </source>
</evidence>
<reference evidence="1 2" key="1">
    <citation type="submission" date="2024-04" db="EMBL/GenBank/DDBJ databases">
        <title>Tritrichomonas musculus Genome.</title>
        <authorList>
            <person name="Alves-Ferreira E."/>
            <person name="Grigg M."/>
            <person name="Lorenzi H."/>
            <person name="Galac M."/>
        </authorList>
    </citation>
    <scope>NUCLEOTIDE SEQUENCE [LARGE SCALE GENOMIC DNA]</scope>
    <source>
        <strain evidence="1 2">EAF2021</strain>
    </source>
</reference>
<keyword evidence="2" id="KW-1185">Reference proteome</keyword>
<dbReference type="EMBL" id="JAPFFF010000016">
    <property type="protein sequence ID" value="KAK8864816.1"/>
    <property type="molecule type" value="Genomic_DNA"/>
</dbReference>
<protein>
    <submittedName>
        <fullName evidence="1">Uncharacterized protein</fullName>
    </submittedName>
</protein>
<dbReference type="Proteomes" id="UP001470230">
    <property type="component" value="Unassembled WGS sequence"/>
</dbReference>
<organism evidence="1 2">
    <name type="scientific">Tritrichomonas musculus</name>
    <dbReference type="NCBI Taxonomy" id="1915356"/>
    <lineage>
        <taxon>Eukaryota</taxon>
        <taxon>Metamonada</taxon>
        <taxon>Parabasalia</taxon>
        <taxon>Tritrichomonadida</taxon>
        <taxon>Tritrichomonadidae</taxon>
        <taxon>Tritrichomonas</taxon>
    </lineage>
</organism>
<gene>
    <name evidence="1" type="ORF">M9Y10_010342</name>
</gene>
<proteinExistence type="predicted"/>
<evidence type="ECO:0000313" key="1">
    <source>
        <dbReference type="EMBL" id="KAK8864816.1"/>
    </source>
</evidence>
<accession>A0ABR2IKF2</accession>
<comment type="caution">
    <text evidence="1">The sequence shown here is derived from an EMBL/GenBank/DDBJ whole genome shotgun (WGS) entry which is preliminary data.</text>
</comment>
<name>A0ABR2IKF2_9EUKA</name>